<proteinExistence type="evidence at protein level"/>
<dbReference type="HGNC" id="HGNC:5412">
    <property type="gene designation" value="IFITM1"/>
</dbReference>
<reference evidence="7 8" key="1">
    <citation type="journal article" date="2001" name="Nature">
        <title>Initial sequencing and analysis of the human genome.</title>
        <authorList>
            <consortium name="International Human Genome Sequencing Consortium"/>
            <person name="Lander E.S."/>
            <person name="Linton L.M."/>
            <person name="Birren B."/>
            <person name="Nusbaum C."/>
            <person name="Zody M.C."/>
            <person name="Baldwin J."/>
            <person name="Devon K."/>
            <person name="Dewar K."/>
            <person name="Doyle M."/>
            <person name="FitzHugh W."/>
            <person name="Funke R."/>
            <person name="Gage D."/>
            <person name="Harris K."/>
            <person name="Heaford A."/>
            <person name="Howland J."/>
            <person name="Kann L."/>
            <person name="Lehoczky J."/>
            <person name="LeVine R."/>
            <person name="McEwan P."/>
            <person name="McKernan K."/>
            <person name="Meldrim J."/>
            <person name="Mesirov J.P."/>
            <person name="Miranda C."/>
            <person name="Morris W."/>
            <person name="Naylor J."/>
            <person name="Raymond C."/>
            <person name="Rosetti M."/>
            <person name="Santos R."/>
            <person name="Sheridan A."/>
            <person name="Sougnez C."/>
            <person name="Stange-Thomann N."/>
            <person name="Stojanovic N."/>
            <person name="Subramanian A."/>
            <person name="Wyman D."/>
            <person name="Rogers J."/>
            <person name="Sulston J."/>
            <person name="Ainscough R."/>
            <person name="Beck S."/>
            <person name="Bentley D."/>
            <person name="Burton J."/>
            <person name="Clee C."/>
            <person name="Carter N."/>
            <person name="Coulson A."/>
            <person name="Deadman R."/>
            <person name="Deloukas P."/>
            <person name="Dunham A."/>
            <person name="Dunham I."/>
            <person name="Durbin R."/>
            <person name="French L."/>
            <person name="Grafham D."/>
            <person name="Gregory S."/>
            <person name="Hubbard T."/>
            <person name="Humphray S."/>
            <person name="Hunt A."/>
            <person name="Jones M."/>
            <person name="Lloyd C."/>
            <person name="McMurray A."/>
            <person name="Matthews L."/>
            <person name="Mercer S."/>
            <person name="Milne S."/>
            <person name="Mullikin J.C."/>
            <person name="Mungall A."/>
            <person name="Plumb R."/>
            <person name="Ross M."/>
            <person name="Shownkeen R."/>
            <person name="Sims S."/>
            <person name="Waterston R.H."/>
            <person name="Wilson R.K."/>
            <person name="Hillier L.W."/>
            <person name="McPherson J.D."/>
            <person name="Marra M.A."/>
            <person name="Mardis E.R."/>
            <person name="Fulton L.A."/>
            <person name="Chinwalla A.T."/>
            <person name="Pepin K.H."/>
            <person name="Gish W.R."/>
            <person name="Chissoe S.L."/>
            <person name="Wendl M.C."/>
            <person name="Delehaunty K.D."/>
            <person name="Miner T.L."/>
            <person name="Delehaunty A."/>
            <person name="Kramer J.B."/>
            <person name="Cook L.L."/>
            <person name="Fulton R.S."/>
            <person name="Johnson D.L."/>
            <person name="Minx P.J."/>
            <person name="Clifton S.W."/>
            <person name="Hawkins T."/>
            <person name="Branscomb E."/>
            <person name="Predki P."/>
            <person name="Richardson P."/>
            <person name="Wenning S."/>
            <person name="Slezak T."/>
            <person name="Doggett N."/>
            <person name="Cheng J.F."/>
            <person name="Olsen A."/>
            <person name="Lucas S."/>
            <person name="Elkin C."/>
            <person name="Uberbacher E."/>
            <person name="Frazier M."/>
            <person name="Gibbs R.A."/>
            <person name="Muzny D.M."/>
            <person name="Scherer S.E."/>
            <person name="Bouck J.B."/>
            <person name="Sodergren E.J."/>
            <person name="Worley K.C."/>
            <person name="Rives C.M."/>
            <person name="Gorrell J.H."/>
            <person name="Metzker M.L."/>
            <person name="Naylor S.L."/>
            <person name="Kucherlapati R.S."/>
            <person name="Nelson D.L."/>
            <person name="Weinstock G.M."/>
            <person name="Sakaki Y."/>
            <person name="Fujiyama A."/>
            <person name="Hattori M."/>
            <person name="Yada T."/>
            <person name="Toyoda A."/>
            <person name="Itoh T."/>
            <person name="Kawagoe C."/>
            <person name="Watanabe H."/>
            <person name="Totoki Y."/>
            <person name="Taylor T."/>
            <person name="Weissenbach J."/>
            <person name="Heilig R."/>
            <person name="Saurin W."/>
            <person name="Artiguenave F."/>
            <person name="Brottier P."/>
            <person name="Bruls T."/>
            <person name="Pelletier E."/>
            <person name="Robert C."/>
            <person name="Wincker P."/>
            <person name="Smith D.R."/>
            <person name="Doucette-Stamm L."/>
            <person name="Rubenfield M."/>
            <person name="Weinstock K."/>
            <person name="Lee H.M."/>
            <person name="Dubois J."/>
            <person name="Rosenthal A."/>
            <person name="Platzer M."/>
            <person name="Nyakatura G."/>
            <person name="Taudien S."/>
            <person name="Rump A."/>
            <person name="Yang H."/>
            <person name="Yu J."/>
            <person name="Wang J."/>
            <person name="Huang G."/>
            <person name="Gu J."/>
            <person name="Hood L."/>
            <person name="Rowen L."/>
            <person name="Madan A."/>
            <person name="Qin S."/>
            <person name="Davis R.W."/>
            <person name="Federspiel N.A."/>
            <person name="Abola A.P."/>
            <person name="Proctor M.J."/>
            <person name="Myers R.M."/>
            <person name="Schmutz J."/>
            <person name="Dickson M."/>
            <person name="Grimwood J."/>
            <person name="Cox D.R."/>
            <person name="Olson M.V."/>
            <person name="Kaul R."/>
            <person name="Raymond C."/>
            <person name="Shimizu N."/>
            <person name="Kawasaki K."/>
            <person name="Minoshima S."/>
            <person name="Evans G.A."/>
            <person name="Athanasiou M."/>
            <person name="Schultz R."/>
            <person name="Roe B.A."/>
            <person name="Chen F."/>
            <person name="Pan H."/>
            <person name="Ramser J."/>
            <person name="Lehrach H."/>
            <person name="Reinhardt R."/>
            <person name="McCombie W.R."/>
            <person name="de la Bastide M."/>
            <person name="Dedhia N."/>
            <person name="Blocker H."/>
            <person name="Hornischer K."/>
            <person name="Nordsiek G."/>
            <person name="Agarwala R."/>
            <person name="Aravind L."/>
            <person name="Bailey J.A."/>
            <person name="Bateman A."/>
            <person name="Batzoglou S."/>
            <person name="Birney E."/>
            <person name="Bork P."/>
            <person name="Brown D.G."/>
            <person name="Burge C.B."/>
            <person name="Cerutti L."/>
            <person name="Chen H.C."/>
            <person name="Church D."/>
            <person name="Clamp M."/>
            <person name="Copley R.R."/>
            <person name="Doerks T."/>
            <person name="Eddy S.R."/>
            <person name="Eichler E.E."/>
            <person name="Furey T.S."/>
            <person name="Galagan J."/>
            <person name="Gilbert J.G."/>
            <person name="Harmon C."/>
            <person name="Hayashizaki Y."/>
            <person name="Haussler D."/>
            <person name="Hermjakob H."/>
            <person name="Hokamp K."/>
            <person name="Jang W."/>
            <person name="Johnson L.S."/>
            <person name="Jones T.A."/>
            <person name="Kasif S."/>
            <person name="Kaspryzk A."/>
            <person name="Kennedy S."/>
            <person name="Kent W.J."/>
            <person name="Kitts P."/>
            <person name="Koonin E.V."/>
            <person name="Korf I."/>
            <person name="Kulp D."/>
            <person name="Lancet D."/>
            <person name="Lowe T.M."/>
            <person name="McLysaght A."/>
            <person name="Mikkelsen T."/>
            <person name="Moran J.V."/>
            <person name="Mulder N."/>
            <person name="Pollara V.J."/>
            <person name="Ponting C.P."/>
            <person name="Schuler G."/>
            <person name="Schultz J."/>
            <person name="Slater G."/>
            <person name="Smit A.F."/>
            <person name="Stupka E."/>
            <person name="Szustakowski J."/>
            <person name="Thierry-Mieg D."/>
            <person name="Thierry-Mieg J."/>
            <person name="Wagner L."/>
            <person name="Wallis J."/>
            <person name="Wheeler R."/>
            <person name="Williams A."/>
            <person name="Wolf Y.I."/>
            <person name="Wolfe K.H."/>
            <person name="Yang S.P."/>
            <person name="Yeh R.F."/>
            <person name="Collins F."/>
            <person name="Guyer M.S."/>
            <person name="Peterson J."/>
            <person name="Felsenfeld A."/>
            <person name="Wetterstrand K.A."/>
            <person name="Patrinos A."/>
            <person name="Morgan M.J."/>
            <person name="de Jong P."/>
            <person name="Catanese J.J."/>
            <person name="Osoegawa K."/>
            <person name="Shizuya H."/>
            <person name="Choi S."/>
            <person name="Chen Y.J."/>
        </authorList>
    </citation>
    <scope>NUCLEOTIDE SEQUENCE [LARGE SCALE GENOMIC DNA]</scope>
</reference>
<keyword evidence="9 10" id="KW-1267">Proteomics identification</keyword>
<accession>A0A7P0T8E0</accession>
<dbReference type="AlphaFoldDB" id="A0A7P0T8E0"/>
<keyword evidence="8" id="KW-1185">Reference proteome</keyword>
<dbReference type="Ensembl" id="ENST00000681180.1">
    <property type="protein sequence ID" value="ENSP00000505076.1"/>
    <property type="gene ID" value="ENSG00000185885.17"/>
</dbReference>
<dbReference type="Pfam" id="PF04505">
    <property type="entry name" value="CD225"/>
    <property type="match status" value="1"/>
</dbReference>
<feature type="transmembrane region" description="Helical" evidence="6">
    <location>
        <begin position="37"/>
        <end position="59"/>
    </location>
</feature>
<dbReference type="Ensembl" id="ENST00000681180.1">
    <property type="protein sequence ID" value="ENSP00000505076.1"/>
    <property type="gene ID" value="ENSG00000185885.18"/>
</dbReference>
<reference evidence="7" key="5">
    <citation type="submission" date="2025-09" db="UniProtKB">
        <authorList>
            <consortium name="Ensembl"/>
        </authorList>
    </citation>
    <scope>IDENTIFICATION</scope>
</reference>
<reference evidence="7" key="4">
    <citation type="submission" date="2025-08" db="UniProtKB">
        <authorList>
            <consortium name="Ensembl"/>
        </authorList>
    </citation>
    <scope>IDENTIFICATION</scope>
</reference>
<dbReference type="Bgee" id="ENSG00000185885">
    <property type="expression patterns" value="Expressed in right ovary and 199 other cell types or tissues"/>
</dbReference>
<comment type="similarity">
    <text evidence="2">Belongs to the CD225/Dispanin family.</text>
</comment>
<dbReference type="GO" id="GO:0005886">
    <property type="term" value="C:plasma membrane"/>
    <property type="evidence" value="ECO:0000314"/>
    <property type="project" value="HPA"/>
</dbReference>
<evidence type="ECO:0000256" key="2">
    <source>
        <dbReference type="ARBA" id="ARBA00006843"/>
    </source>
</evidence>
<keyword evidence="4 6" id="KW-1133">Transmembrane helix</keyword>
<evidence type="ECO:0000256" key="5">
    <source>
        <dbReference type="ARBA" id="ARBA00023136"/>
    </source>
</evidence>
<sequence>MHKEEHEVAVLGPPPSTILPRSTVINIHSETSVPDHVVWSLFNTLFLNWCCLGFIAFAYSVKVRMALAEIQGVPSRDRKMVGDVTGAQAYASTAKCLNIWALILGILMTIGFILLLVFGSVTVYHIMLQIIQEKRGY</sequence>
<dbReference type="Proteomes" id="UP000005640">
    <property type="component" value="Chromosome 11"/>
</dbReference>
<dbReference type="InterPro" id="IPR007593">
    <property type="entry name" value="CD225/Dispanin_fam"/>
</dbReference>
<evidence type="ECO:0007829" key="10">
    <source>
        <dbReference type="ProteomicsDB" id="A0A7P0T8E0"/>
    </source>
</evidence>
<comment type="subcellular location">
    <subcellularLocation>
        <location evidence="1">Membrane</location>
    </subcellularLocation>
</comment>
<feature type="transmembrane region" description="Helical" evidence="6">
    <location>
        <begin position="99"/>
        <end position="127"/>
    </location>
</feature>
<evidence type="ECO:0000313" key="7">
    <source>
        <dbReference type="Ensembl" id="ENSP00000505076.1"/>
    </source>
</evidence>
<dbReference type="OpenTargets" id="ENSG00000185885"/>
<protein>
    <submittedName>
        <fullName evidence="7">Interferon induced transmembrane protein 1</fullName>
    </submittedName>
</protein>
<name>A0A7P0T8E0_HUMAN</name>
<reference evidence="7 8" key="3">
    <citation type="journal article" date="2006" name="Nature">
        <title>Human chromosome 11 DNA sequence and analysis including novel gene identification.</title>
        <authorList>
            <person name="Taylor T.D."/>
            <person name="Noguchi H."/>
            <person name="Totoki Y."/>
            <person name="Toyoda A."/>
            <person name="Kuroki Y."/>
            <person name="Dewar K."/>
            <person name="Lloyd C."/>
            <person name="Itoh T."/>
            <person name="Takeda T."/>
            <person name="Kim D.W."/>
            <person name="She X."/>
            <person name="Barlow K.F."/>
            <person name="Bloom T."/>
            <person name="Bruford E."/>
            <person name="Chang J.L."/>
            <person name="Cuomo C.A."/>
            <person name="Eichler E."/>
            <person name="FitzGerald M.G."/>
            <person name="Jaffe D.B."/>
            <person name="LaButti K."/>
            <person name="Nicol R."/>
            <person name="Park H.S."/>
            <person name="Seaman C."/>
            <person name="Sougnez C."/>
            <person name="Yang X."/>
            <person name="Zimmer A.R."/>
            <person name="Zody M.C."/>
            <person name="Birren B.W."/>
            <person name="Nusbaum C."/>
            <person name="Fujiyama A."/>
            <person name="Hattori M."/>
            <person name="Rogers J."/>
            <person name="Lander E.S."/>
            <person name="Sakaki Y."/>
        </authorList>
    </citation>
    <scope>NUCLEOTIDE SEQUENCE [LARGE SCALE GENOMIC DNA]</scope>
</reference>
<keyword evidence="5 6" id="KW-0472">Membrane</keyword>
<keyword evidence="3 6" id="KW-0812">Transmembrane</keyword>
<dbReference type="PANTHER" id="PTHR13999:SF6">
    <property type="entry name" value="INTERFERON-INDUCED TRANSMEMBRANE PROTEIN 1"/>
    <property type="match status" value="1"/>
</dbReference>
<reference evidence="7 8" key="2">
    <citation type="journal article" date="2004" name="Nature">
        <title>Finishing the euchromatic sequence of the human genome.</title>
        <authorList>
            <consortium name="International Human Genome Sequencing Consortium"/>
        </authorList>
    </citation>
    <scope>NUCLEOTIDE SEQUENCE [LARGE SCALE GENOMIC DNA]</scope>
</reference>
<dbReference type="EMBL" id="AC136475">
    <property type="status" value="NOT_ANNOTATED_CDS"/>
    <property type="molecule type" value="Genomic_DNA"/>
</dbReference>
<gene>
    <name evidence="7" type="primary">IFITM1</name>
</gene>
<evidence type="ECO:0000256" key="3">
    <source>
        <dbReference type="ARBA" id="ARBA00022692"/>
    </source>
</evidence>
<dbReference type="SMR" id="A0A7P0T8E0"/>
<dbReference type="GeneTree" id="ENSGT00950000182857"/>
<evidence type="ECO:0000256" key="1">
    <source>
        <dbReference type="ARBA" id="ARBA00004370"/>
    </source>
</evidence>
<dbReference type="PANTHER" id="PTHR13999">
    <property type="entry name" value="INTERFERON INDUCIBLE TRANSMEMBRANE PROTEIN"/>
    <property type="match status" value="1"/>
</dbReference>
<dbReference type="GO" id="GO:0005794">
    <property type="term" value="C:Golgi apparatus"/>
    <property type="evidence" value="ECO:0000314"/>
    <property type="project" value="HPA"/>
</dbReference>
<evidence type="ECO:0000256" key="4">
    <source>
        <dbReference type="ARBA" id="ARBA00022989"/>
    </source>
</evidence>
<evidence type="ECO:0000313" key="8">
    <source>
        <dbReference type="Proteomes" id="UP000005640"/>
    </source>
</evidence>
<dbReference type="InterPro" id="IPR051517">
    <property type="entry name" value="IFITM_antiviral_protein"/>
</dbReference>
<evidence type="ECO:0000256" key="6">
    <source>
        <dbReference type="SAM" id="Phobius"/>
    </source>
</evidence>
<organism evidence="7 8">
    <name type="scientific">Homo sapiens</name>
    <name type="common">Human</name>
    <dbReference type="NCBI Taxonomy" id="9606"/>
    <lineage>
        <taxon>Eukaryota</taxon>
        <taxon>Metazoa</taxon>
        <taxon>Chordata</taxon>
        <taxon>Craniata</taxon>
        <taxon>Vertebrata</taxon>
        <taxon>Euteleostomi</taxon>
        <taxon>Mammalia</taxon>
        <taxon>Eutheria</taxon>
        <taxon>Euarchontoglires</taxon>
        <taxon>Primates</taxon>
        <taxon>Haplorrhini</taxon>
        <taxon>Catarrhini</taxon>
        <taxon>Hominidae</taxon>
        <taxon>Homo</taxon>
    </lineage>
</organism>
<evidence type="ECO:0007829" key="9">
    <source>
        <dbReference type="PeptideAtlas" id="A0A7P0T8E0"/>
    </source>
</evidence>